<geneLocation type="plasmid" evidence="2 3">
    <name>unnamed1</name>
</geneLocation>
<reference evidence="2 3" key="1">
    <citation type="submission" date="2022-10" db="EMBL/GenBank/DDBJ databases">
        <title>The complete genomes of actinobacterial strains from the NBC collection.</title>
        <authorList>
            <person name="Joergensen T.S."/>
            <person name="Alvarez Arevalo M."/>
            <person name="Sterndorff E.B."/>
            <person name="Faurdal D."/>
            <person name="Vuksanovic O."/>
            <person name="Mourched A.-S."/>
            <person name="Charusanti P."/>
            <person name="Shaw S."/>
            <person name="Blin K."/>
            <person name="Weber T."/>
        </authorList>
    </citation>
    <scope>NUCLEOTIDE SEQUENCE [LARGE SCALE GENOMIC DNA]</scope>
    <source>
        <strain evidence="2 3">NBC_00123</strain>
        <plasmid evidence="2 3">unnamed1</plasmid>
    </source>
</reference>
<evidence type="ECO:0000256" key="1">
    <source>
        <dbReference type="SAM" id="MobiDB-lite"/>
    </source>
</evidence>
<feature type="region of interest" description="Disordered" evidence="1">
    <location>
        <begin position="32"/>
        <end position="54"/>
    </location>
</feature>
<evidence type="ECO:0000313" key="2">
    <source>
        <dbReference type="EMBL" id="WTR75879.1"/>
    </source>
</evidence>
<keyword evidence="2" id="KW-0614">Plasmid</keyword>
<organism evidence="2 3">
    <name type="scientific">Streptomyces zaomyceticus</name>
    <dbReference type="NCBI Taxonomy" id="68286"/>
    <lineage>
        <taxon>Bacteria</taxon>
        <taxon>Bacillati</taxon>
        <taxon>Actinomycetota</taxon>
        <taxon>Actinomycetes</taxon>
        <taxon>Kitasatosporales</taxon>
        <taxon>Streptomycetaceae</taxon>
        <taxon>Streptomyces</taxon>
    </lineage>
</organism>
<dbReference type="EMBL" id="CP108189">
    <property type="protein sequence ID" value="WTR75879.1"/>
    <property type="molecule type" value="Genomic_DNA"/>
</dbReference>
<evidence type="ECO:0008006" key="4">
    <source>
        <dbReference type="Google" id="ProtNLM"/>
    </source>
</evidence>
<dbReference type="Proteomes" id="UP001622594">
    <property type="component" value="Plasmid unnamed1"/>
</dbReference>
<protein>
    <recommendedName>
        <fullName evidence="4">DUF397 domain-containing protein</fullName>
    </recommendedName>
</protein>
<evidence type="ECO:0000313" key="3">
    <source>
        <dbReference type="Proteomes" id="UP001622594"/>
    </source>
</evidence>
<name>A0ABZ1LQ62_9ACTN</name>
<keyword evidence="3" id="KW-1185">Reference proteome</keyword>
<gene>
    <name evidence="2" type="ORF">OG814_42260</name>
</gene>
<sequence length="69" mass="7398">MRTTIIAEQRFITTGPGRNHHRPDCTTGFHSRRAVNAEKGTTTPAVGGPHLRRPVPALDLDALAVGQDG</sequence>
<dbReference type="RefSeq" id="WP_327166758.1">
    <property type="nucleotide sequence ID" value="NZ_CP108189.1"/>
</dbReference>
<proteinExistence type="predicted"/>
<accession>A0ABZ1LQ62</accession>